<feature type="transmembrane region" description="Helical" evidence="1">
    <location>
        <begin position="48"/>
        <end position="66"/>
    </location>
</feature>
<comment type="caution">
    <text evidence="2">The sequence shown here is derived from an EMBL/GenBank/DDBJ whole genome shotgun (WGS) entry which is preliminary data.</text>
</comment>
<keyword evidence="1" id="KW-0472">Membrane</keyword>
<accession>A0ABP3K1N6</accession>
<keyword evidence="1" id="KW-0812">Transmembrane</keyword>
<keyword evidence="3" id="KW-1185">Reference proteome</keyword>
<proteinExistence type="predicted"/>
<name>A0ABP3K1N6_9BACI</name>
<evidence type="ECO:0000313" key="3">
    <source>
        <dbReference type="Proteomes" id="UP001500740"/>
    </source>
</evidence>
<dbReference type="Proteomes" id="UP001500740">
    <property type="component" value="Unassembled WGS sequence"/>
</dbReference>
<organism evidence="2 3">
    <name type="scientific">Alkalibacillus silvisoli</name>
    <dbReference type="NCBI Taxonomy" id="392823"/>
    <lineage>
        <taxon>Bacteria</taxon>
        <taxon>Bacillati</taxon>
        <taxon>Bacillota</taxon>
        <taxon>Bacilli</taxon>
        <taxon>Bacillales</taxon>
        <taxon>Bacillaceae</taxon>
        <taxon>Alkalibacillus</taxon>
    </lineage>
</organism>
<evidence type="ECO:0000313" key="2">
    <source>
        <dbReference type="EMBL" id="GAA0469300.1"/>
    </source>
</evidence>
<keyword evidence="1" id="KW-1133">Transmembrane helix</keyword>
<sequence>MEIGICSWSSTTVVLDTIFSNKSTVAAGPIPPKIPTGLSMISTTPLNLLFHISCALIIILFNLIHYKCLLNIMQQLSKTIKP</sequence>
<dbReference type="EMBL" id="BAAACZ010000026">
    <property type="protein sequence ID" value="GAA0469300.1"/>
    <property type="molecule type" value="Genomic_DNA"/>
</dbReference>
<reference evidence="3" key="1">
    <citation type="journal article" date="2019" name="Int. J. Syst. Evol. Microbiol.">
        <title>The Global Catalogue of Microorganisms (GCM) 10K type strain sequencing project: providing services to taxonomists for standard genome sequencing and annotation.</title>
        <authorList>
            <consortium name="The Broad Institute Genomics Platform"/>
            <consortium name="The Broad Institute Genome Sequencing Center for Infectious Disease"/>
            <person name="Wu L."/>
            <person name="Ma J."/>
        </authorList>
    </citation>
    <scope>NUCLEOTIDE SEQUENCE [LARGE SCALE GENOMIC DNA]</scope>
    <source>
        <strain evidence="3">JCM 14193</strain>
    </source>
</reference>
<evidence type="ECO:0000256" key="1">
    <source>
        <dbReference type="SAM" id="Phobius"/>
    </source>
</evidence>
<protein>
    <submittedName>
        <fullName evidence="2">Uncharacterized protein</fullName>
    </submittedName>
</protein>
<gene>
    <name evidence="2" type="ORF">GCM10008935_26420</name>
</gene>